<evidence type="ECO:0000259" key="3">
    <source>
        <dbReference type="Pfam" id="PF00437"/>
    </source>
</evidence>
<comment type="similarity">
    <text evidence="1">Belongs to the GSP E family.</text>
</comment>
<feature type="compositionally biased region" description="Gly residues" evidence="2">
    <location>
        <begin position="360"/>
        <end position="390"/>
    </location>
</feature>
<sequence>MTSRDAARRAGVDAAIRSGRPPDERVIAELTGGVELGVDGAAEEGERLREQVLGLGPLAMWVACEDVTDVLVNGDGRVWVDRGGGPEDTGVSLDADAARALAVRLAGRARRRLDDAQPWVDGVLPGGVRLHAVLPPLVETATHLSLRVPRRQPVGVAGLRSLGSVGDEMAAMLRRVVAARLSFLVVGGTGAGKTTVLGALLAECGPRERLVVVEDVRELAPHHPHVVRLQGRTPNVEGAGGVTMVDLVRQALRMRPDRLVVGEVRGAEVRELLAALNTGHEGGAGTLHANGIDETPARLEALGALAGLGREAVHAQLRGAVQVVVDVARAGQSRYVRALGVTRWDGAEVVVDEALVVGAGPRGGHGGPAGGRARAGGGRAGGAPTGGARAGGVDPD</sequence>
<protein>
    <recommendedName>
        <fullName evidence="3">Bacterial type II secretion system protein E domain-containing protein</fullName>
    </recommendedName>
</protein>
<evidence type="ECO:0000313" key="4">
    <source>
        <dbReference type="EMBL" id="KGN39986.1"/>
    </source>
</evidence>
<proteinExistence type="inferred from homology"/>
<dbReference type="Pfam" id="PF00437">
    <property type="entry name" value="T2SSE"/>
    <property type="match status" value="1"/>
</dbReference>
<feature type="non-terminal residue" evidence="4">
    <location>
        <position position="396"/>
    </location>
</feature>
<dbReference type="InterPro" id="IPR022399">
    <property type="entry name" value="TadA-like_ATPase"/>
</dbReference>
<dbReference type="CDD" id="cd01130">
    <property type="entry name" value="VirB11-like_ATPase"/>
    <property type="match status" value="1"/>
</dbReference>
<evidence type="ECO:0000313" key="5">
    <source>
        <dbReference type="Proteomes" id="UP000030013"/>
    </source>
</evidence>
<dbReference type="AlphaFoldDB" id="A0A0A0JWL7"/>
<accession>A0A0A0JWL7</accession>
<dbReference type="EMBL" id="AVPL01000058">
    <property type="protein sequence ID" value="KGN39986.1"/>
    <property type="molecule type" value="Genomic_DNA"/>
</dbReference>
<feature type="region of interest" description="Disordered" evidence="2">
    <location>
        <begin position="360"/>
        <end position="396"/>
    </location>
</feature>
<feature type="domain" description="Bacterial type II secretion system protein E" evidence="3">
    <location>
        <begin position="65"/>
        <end position="325"/>
    </location>
</feature>
<evidence type="ECO:0000256" key="2">
    <source>
        <dbReference type="SAM" id="MobiDB-lite"/>
    </source>
</evidence>
<name>A0A0A0JWL7_9MICO</name>
<dbReference type="OrthoDB" id="9810761at2"/>
<dbReference type="GO" id="GO:0016887">
    <property type="term" value="F:ATP hydrolysis activity"/>
    <property type="evidence" value="ECO:0007669"/>
    <property type="project" value="InterPro"/>
</dbReference>
<dbReference type="Gene3D" id="3.40.50.300">
    <property type="entry name" value="P-loop containing nucleotide triphosphate hydrolases"/>
    <property type="match status" value="1"/>
</dbReference>
<dbReference type="eggNOG" id="COG4962">
    <property type="taxonomic scope" value="Bacteria"/>
</dbReference>
<dbReference type="NCBIfam" id="TIGR03819">
    <property type="entry name" value="heli_sec_ATPase"/>
    <property type="match status" value="1"/>
</dbReference>
<dbReference type="Proteomes" id="UP000030013">
    <property type="component" value="Unassembled WGS sequence"/>
</dbReference>
<evidence type="ECO:0000256" key="1">
    <source>
        <dbReference type="ARBA" id="ARBA00006611"/>
    </source>
</evidence>
<keyword evidence="5" id="KW-1185">Reference proteome</keyword>
<comment type="caution">
    <text evidence="4">The sequence shown here is derived from an EMBL/GenBank/DDBJ whole genome shotgun (WGS) entry which is preliminary data.</text>
</comment>
<dbReference type="InterPro" id="IPR027417">
    <property type="entry name" value="P-loop_NTPase"/>
</dbReference>
<organism evidence="4 5">
    <name type="scientific">Knoellia aerolata DSM 18566</name>
    <dbReference type="NCBI Taxonomy" id="1385519"/>
    <lineage>
        <taxon>Bacteria</taxon>
        <taxon>Bacillati</taxon>
        <taxon>Actinomycetota</taxon>
        <taxon>Actinomycetes</taxon>
        <taxon>Micrococcales</taxon>
        <taxon>Intrasporangiaceae</taxon>
        <taxon>Knoellia</taxon>
    </lineage>
</organism>
<dbReference type="PANTHER" id="PTHR30486:SF6">
    <property type="entry name" value="TYPE IV PILUS RETRACTATION ATPASE PILT"/>
    <property type="match status" value="1"/>
</dbReference>
<dbReference type="SUPFAM" id="SSF52540">
    <property type="entry name" value="P-loop containing nucleoside triphosphate hydrolases"/>
    <property type="match status" value="1"/>
</dbReference>
<dbReference type="InterPro" id="IPR050921">
    <property type="entry name" value="T4SS_GSP_E_ATPase"/>
</dbReference>
<gene>
    <name evidence="4" type="ORF">N801_16855</name>
</gene>
<dbReference type="InterPro" id="IPR001482">
    <property type="entry name" value="T2SS/T4SS_dom"/>
</dbReference>
<dbReference type="Gene3D" id="3.30.450.90">
    <property type="match status" value="1"/>
</dbReference>
<dbReference type="RefSeq" id="WP_052113196.1">
    <property type="nucleotide sequence ID" value="NZ_AVPL01000058.1"/>
</dbReference>
<dbReference type="PANTHER" id="PTHR30486">
    <property type="entry name" value="TWITCHING MOTILITY PROTEIN PILT"/>
    <property type="match status" value="1"/>
</dbReference>
<dbReference type="STRING" id="1385519.N801_16855"/>
<reference evidence="4 5" key="1">
    <citation type="submission" date="2013-08" db="EMBL/GenBank/DDBJ databases">
        <title>The genome sequence of Knoellia aerolata.</title>
        <authorList>
            <person name="Zhu W."/>
            <person name="Wang G."/>
        </authorList>
    </citation>
    <scope>NUCLEOTIDE SEQUENCE [LARGE SCALE GENOMIC DNA]</scope>
    <source>
        <strain evidence="4 5">DSM 18566</strain>
    </source>
</reference>